<dbReference type="Gene3D" id="3.40.50.1240">
    <property type="entry name" value="Phosphoglycerate mutase-like"/>
    <property type="match status" value="1"/>
</dbReference>
<feature type="transmembrane region" description="Helical" evidence="1">
    <location>
        <begin position="50"/>
        <end position="67"/>
    </location>
</feature>
<dbReference type="AlphaFoldDB" id="A0A9P0EWJ3"/>
<keyword evidence="1" id="KW-0812">Transmembrane</keyword>
<dbReference type="GO" id="GO:0016791">
    <property type="term" value="F:phosphatase activity"/>
    <property type="evidence" value="ECO:0007669"/>
    <property type="project" value="UniProtKB-ARBA"/>
</dbReference>
<organism evidence="2 3">
    <name type="scientific">Bemisia tabaci</name>
    <name type="common">Sweetpotato whitefly</name>
    <name type="synonym">Aleurodes tabaci</name>
    <dbReference type="NCBI Taxonomy" id="7038"/>
    <lineage>
        <taxon>Eukaryota</taxon>
        <taxon>Metazoa</taxon>
        <taxon>Ecdysozoa</taxon>
        <taxon>Arthropoda</taxon>
        <taxon>Hexapoda</taxon>
        <taxon>Insecta</taxon>
        <taxon>Pterygota</taxon>
        <taxon>Neoptera</taxon>
        <taxon>Paraneoptera</taxon>
        <taxon>Hemiptera</taxon>
        <taxon>Sternorrhyncha</taxon>
        <taxon>Aleyrodoidea</taxon>
        <taxon>Aleyrodidae</taxon>
        <taxon>Aleyrodinae</taxon>
        <taxon>Bemisia</taxon>
    </lineage>
</organism>
<feature type="transmembrane region" description="Helical" evidence="1">
    <location>
        <begin position="20"/>
        <end position="38"/>
    </location>
</feature>
<keyword evidence="1" id="KW-0472">Membrane</keyword>
<reference evidence="2" key="1">
    <citation type="submission" date="2021-12" db="EMBL/GenBank/DDBJ databases">
        <authorList>
            <person name="King R."/>
        </authorList>
    </citation>
    <scope>NUCLEOTIDE SEQUENCE</scope>
</reference>
<keyword evidence="1" id="KW-1133">Transmembrane helix</keyword>
<keyword evidence="3" id="KW-1185">Reference proteome</keyword>
<sequence>MGKSNRISARQNRTFQKHGATSLVILVICIVIACVWYYSHEPIPAVEKTLRFVSIVSVFINEIVSNMNRKIDATKNFERLLHLYPVSDRVIVRLWKGLNISQEITNKPNYGAALFIELHEINNKYRVKILHKEGTLDDKLRTLKTRGCEDSHNLGEDEMCDLEVFSSALESIIITDFDEACKNTR</sequence>
<dbReference type="InterPro" id="IPR029033">
    <property type="entry name" value="His_PPase_superfam"/>
</dbReference>
<evidence type="ECO:0000313" key="3">
    <source>
        <dbReference type="Proteomes" id="UP001152759"/>
    </source>
</evidence>
<dbReference type="PROSITE" id="PS51257">
    <property type="entry name" value="PROKAR_LIPOPROTEIN"/>
    <property type="match status" value="1"/>
</dbReference>
<dbReference type="Proteomes" id="UP001152759">
    <property type="component" value="Chromosome 1"/>
</dbReference>
<dbReference type="SUPFAM" id="SSF53254">
    <property type="entry name" value="Phosphoglycerate mutase-like"/>
    <property type="match status" value="1"/>
</dbReference>
<dbReference type="EMBL" id="OU963862">
    <property type="protein sequence ID" value="CAH0381830.1"/>
    <property type="molecule type" value="Genomic_DNA"/>
</dbReference>
<evidence type="ECO:0000256" key="1">
    <source>
        <dbReference type="SAM" id="Phobius"/>
    </source>
</evidence>
<accession>A0A9P0EWJ3</accession>
<name>A0A9P0EWJ3_BEMTA</name>
<gene>
    <name evidence="2" type="ORF">BEMITA_LOCUS1445</name>
</gene>
<proteinExistence type="predicted"/>
<protein>
    <submittedName>
        <fullName evidence="2">Uncharacterized protein</fullName>
    </submittedName>
</protein>
<evidence type="ECO:0000313" key="2">
    <source>
        <dbReference type="EMBL" id="CAH0381830.1"/>
    </source>
</evidence>